<dbReference type="InterPro" id="IPR015433">
    <property type="entry name" value="PI3/4_kinase"/>
</dbReference>
<dbReference type="EC" id="2.7.1.67" evidence="2"/>
<reference evidence="10 11" key="1">
    <citation type="submission" date="2024-04" db="EMBL/GenBank/DDBJ databases">
        <title>genome sequences of Mucor flavus KT1a and Helicostylum pulchrum KT1b strains isolated from the surface of a dry-aged beef.</title>
        <authorList>
            <person name="Toyotome T."/>
            <person name="Hosono M."/>
            <person name="Torimaru M."/>
            <person name="Fukuda K."/>
            <person name="Mikami N."/>
        </authorList>
    </citation>
    <scope>NUCLEOTIDE SEQUENCE [LARGE SCALE GENOMIC DNA]</scope>
    <source>
        <strain evidence="10 11">KT1a</strain>
    </source>
</reference>
<dbReference type="Gene3D" id="3.30.70.330">
    <property type="match status" value="1"/>
</dbReference>
<feature type="domain" description="RRM" evidence="7">
    <location>
        <begin position="353"/>
        <end position="439"/>
    </location>
</feature>
<dbReference type="Pfam" id="PF00454">
    <property type="entry name" value="PI3_PI4_kinase"/>
    <property type="match status" value="1"/>
</dbReference>
<dbReference type="CDD" id="cd05167">
    <property type="entry name" value="PI4Kc_III_alpha"/>
    <property type="match status" value="1"/>
</dbReference>
<dbReference type="Proteomes" id="UP001473302">
    <property type="component" value="Unassembled WGS sequence"/>
</dbReference>
<feature type="domain" description="PIK helical" evidence="9">
    <location>
        <begin position="1867"/>
        <end position="2045"/>
    </location>
</feature>
<comment type="similarity">
    <text evidence="1">Belongs to the PI3/PI4-kinase family. Type III PI4K subfamily.</text>
</comment>
<dbReference type="PANTHER" id="PTHR10048:SF15">
    <property type="entry name" value="PHOSPHATIDYLINOSITOL 4-KINASE ALPHA"/>
    <property type="match status" value="1"/>
</dbReference>
<gene>
    <name evidence="10" type="ORF">MFLAVUS_010018</name>
</gene>
<name>A0ABP9ZBS1_9FUNG</name>
<dbReference type="Gene3D" id="1.25.40.70">
    <property type="entry name" value="Phosphatidylinositol 3-kinase, accessory domain (PIK)"/>
    <property type="match status" value="1"/>
</dbReference>
<sequence>MSFSLYGALPPSKSGKDSEKNENNTTTTPSNNFSSLYSSLPAPESGSSSFQRDASKGSSPAVETPPPTTTTPTPAVPTGWSAFNKFRPALRRPTIQAKPKLNKPFIPSGATIVSTKTITKEERENKQSAPAHNASNMTKSASEQPKDNIDLSAIPYLTTSDDVNGFRAAQKSKKKGKKGKLNTNNLPPLPTVFNMLEDYDPHRPNDYEQYKEERRELHQGRDRDPDHYHDRGQGQDQGQGQDLDHGQEADPDPDHVLLIPPIILDLEALSVTFNPPVRNEVPKINVKESAEEAYNRRMMMTQQKPIEPPNSSRVENINPAQEIAQKILAKYNLKDDTPQHHAEVVVMSEKISPVILLTNMVGPGEVDDMLQEETADECSKYGKVERCLIFEVPNGKIADDKAVRIFVKFSGIESARRAINDLNGRFFGGRVVTASFFDNDRFDRLDLAPRPEELDYDLHSRILVSLASVLADSRAKTTDDEVARLISKCPDVPLLPMEDMTIITPQATKGRMTNRFQQTLDALIKYAVTTNESSQVELLPRILSYLKYLPAYEWDNIILTKGSITPDNVTYSLVYGLLDIAYQRMEYANIIYGTLWNYGRCIIDLIDSHSNNDYTVSFILPSLAGLARALQVSPYLYKPAQLQAIYVNMQPLFVDQTLDNINHATETCLRECDRNSYSRRVLASYWEAGMPLSSNRIIHDFLIILRNVTARVIASYSPTKETVSQNELKKLHLTVNIENAWSDLMKKAAEGVRPEDSQLDELDRRLDKNLRGIYVISLGYFDDIRKYAEKRENEGKTWSPGSYMKEIMGTSLQVAGLASVYLQEVDDILINYIYQCLFDTPPYNDSWVHVASLDTAVLLAVNFPSLNSKMTNTICRFLATPSPVFEFKVEQEKEDITMQKFAIVRLAQCVQTKPVTQMRQAAVSTLYALLNEITRYTDDESLDQQSAFVDPNGITGVPPAELLTESQKQQVCVNALSAIVNVAVYLADESIIVQAYSMLSLRRKSFSVSAIATLTSNLVDLALVGPLSVFRDITNLFAVLSRESLMVENKQLTTAILNAQTSLAQRLSTKPEHYDDYLSNLLSLFVENGNTIQRMMSKNKKESELPWIAKLGTLLPVIRTLLEHDNFNPHLEPSEETVSLFRNTWFHCILFGYATESIWIREWHDSMLLIAKKTPVLVIESATNYLESDLEYNSVLRGGNTMDRNIASMRQKLVTFLPSLSYDTKNFSFAQIVFALSVYHIEMMRSKSGDCSYILRYFMNDGVTNSNMSNCLETIADRVVTSYIKDASYKAASQNLNSELRVQMTNLLKLCCHRLRKVHSLAIRITERIVTTFPQVFAEKSLLTLLLELVQLLWLSCEAEYRDEYCPTFTFFSPRVNVTIELGDSFTYRKEICSHVYENSKKWLQISMDRAPMEINGLLQDYLAEYKRFEPGVSIDVAHLGRSLALDVGKAAAKNEMTVDFVPRIRGIQLDDSSDFVDGFTSRRYYIGEVSGIEFLAGMQHGAEKLPDSHTGAGLSDQVPIVIATLHSLLEDIKQKRKIPVDRLRRTMLQAASFIVSLPNIHPDLVALIVRIPVHIFSPESLEIGTDVWNWVLVERPDIEKRLMVEILNMWSWAQRYRKGLFSPKMNTKHPFVSRMTYAPSDRSIIDKNNKSMTRLFTPHVTWIKFLISRFYAIRHRNKHLINMLIRLLQGTFQNSHLMSTHPFARLPRFQLLFLGMKILHSTQLEALAEYRFRSLVYGSAFNWFALPPKWHYGSRKSYALVEQKVLTDLYTVIVNDVPRLTDLITSSSLRNSSSKIASGLYMFLSDKTKDDILREQKLTKRLLLLLMDSELARLSVWCNPLNAVGPGYPMNYIGNTEKSITTDELWKEMVRFAWETSPRVAVQMAARFVLPSVQRELHTLIANNTLDVVDVPEALEILLGDKVQPNAKLDLRYLKYWAPVPAITAANYFMPEYGNHPLILQYAMRSLEYYPVDTVFFYVPQIVQALRYDEYGYVERYIMEAGQVSQLFAHQIIWNMSANFYVDADKECIKPDPLKPTLEKIINNLVSSFTGQDRDFYEREFKFFGDVTAISGYLKEYIKYGQNEKKPMQKKRLDEELGKIKVDVGVYLPSNPDGHVVDINRSSGRPLQSHAKAPFMATFKIEKEMEPDEGIDENVLQGSDDDKSVVTLWQSAIFKVGDDCRQDVLALQLIAVFKNIFTSIGLDLYVYPYRVVATAPGRGVIDVIPRSISRDQLGREKVNSMYDYFVAKYGGPNSINFQRARTNFVQSVAAYSLISYLLQFKDRHNGNIMLDDDGHIIHIDFGFIFDIAPGGIGFESSPFKLTTEMVQVMGGNSEEQAFKQFSELVIKGYLACRPYAELIMQLVTLMLQSGLPCFRGETIKRMRTRFQTDKSDRIAADFMIQRVKESFENQRTVLYDYFQKVTNGIPY</sequence>
<dbReference type="SMART" id="SM00145">
    <property type="entry name" value="PI3Ka"/>
    <property type="match status" value="1"/>
</dbReference>
<dbReference type="PROSITE" id="PS50290">
    <property type="entry name" value="PI3_4_KINASE_3"/>
    <property type="match status" value="1"/>
</dbReference>
<accession>A0ABP9ZBS1</accession>
<dbReference type="PROSITE" id="PS00915">
    <property type="entry name" value="PI3_4_KINASE_1"/>
    <property type="match status" value="1"/>
</dbReference>
<dbReference type="InterPro" id="IPR035979">
    <property type="entry name" value="RBD_domain_sf"/>
</dbReference>
<protein>
    <recommendedName>
        <fullName evidence="2">1-phosphatidylinositol 4-kinase</fullName>
        <ecNumber evidence="2">2.7.1.67</ecNumber>
    </recommendedName>
</protein>
<feature type="compositionally biased region" description="Low complexity" evidence="6">
    <location>
        <begin position="23"/>
        <end position="49"/>
    </location>
</feature>
<keyword evidence="4" id="KW-0418">Kinase</keyword>
<dbReference type="InterPro" id="IPR003954">
    <property type="entry name" value="RRM_euk-type"/>
</dbReference>
<dbReference type="InterPro" id="IPR016024">
    <property type="entry name" value="ARM-type_fold"/>
</dbReference>
<evidence type="ECO:0000313" key="11">
    <source>
        <dbReference type="Proteomes" id="UP001473302"/>
    </source>
</evidence>
<dbReference type="Pfam" id="PF00613">
    <property type="entry name" value="PI3Ka"/>
    <property type="match status" value="1"/>
</dbReference>
<dbReference type="SMART" id="SM00361">
    <property type="entry name" value="RRM_1"/>
    <property type="match status" value="1"/>
</dbReference>
<dbReference type="PROSITE" id="PS00916">
    <property type="entry name" value="PI3_4_KINASE_2"/>
    <property type="match status" value="1"/>
</dbReference>
<feature type="compositionally biased region" description="Basic residues" evidence="6">
    <location>
        <begin position="170"/>
        <end position="180"/>
    </location>
</feature>
<comment type="caution">
    <text evidence="10">The sequence shown here is derived from an EMBL/GenBank/DDBJ whole genome shotgun (WGS) entry which is preliminary data.</text>
</comment>
<evidence type="ECO:0000256" key="5">
    <source>
        <dbReference type="PROSITE-ProRule" id="PRU00176"/>
    </source>
</evidence>
<dbReference type="InterPro" id="IPR000403">
    <property type="entry name" value="PI3/4_kinase_cat_dom"/>
</dbReference>
<dbReference type="Gene3D" id="1.10.1070.11">
    <property type="entry name" value="Phosphatidylinositol 3-/4-kinase, catalytic domain"/>
    <property type="match status" value="1"/>
</dbReference>
<dbReference type="InterPro" id="IPR012677">
    <property type="entry name" value="Nucleotide-bd_a/b_plait_sf"/>
</dbReference>
<dbReference type="InterPro" id="IPR011009">
    <property type="entry name" value="Kinase-like_dom_sf"/>
</dbReference>
<dbReference type="InterPro" id="IPR045495">
    <property type="entry name" value="PI4K_N"/>
</dbReference>
<dbReference type="SUPFAM" id="SSF56112">
    <property type="entry name" value="Protein kinase-like (PK-like)"/>
    <property type="match status" value="1"/>
</dbReference>
<dbReference type="Gene3D" id="3.30.1010.10">
    <property type="entry name" value="Phosphatidylinositol 3-kinase Catalytic Subunit, Chain A, domain 4"/>
    <property type="match status" value="1"/>
</dbReference>
<evidence type="ECO:0000313" key="10">
    <source>
        <dbReference type="EMBL" id="GAA5816489.1"/>
    </source>
</evidence>
<feature type="compositionally biased region" description="Polar residues" evidence="6">
    <location>
        <begin position="127"/>
        <end position="143"/>
    </location>
</feature>
<keyword evidence="11" id="KW-1185">Reference proteome</keyword>
<keyword evidence="3" id="KW-0808">Transferase</keyword>
<dbReference type="PROSITE" id="PS50102">
    <property type="entry name" value="RRM"/>
    <property type="match status" value="1"/>
</dbReference>
<feature type="domain" description="PI3K/PI4K catalytic" evidence="8">
    <location>
        <begin position="2150"/>
        <end position="2412"/>
    </location>
</feature>
<evidence type="ECO:0000259" key="7">
    <source>
        <dbReference type="PROSITE" id="PS50102"/>
    </source>
</evidence>
<organism evidence="10 11">
    <name type="scientific">Mucor flavus</name>
    <dbReference type="NCBI Taxonomy" id="439312"/>
    <lineage>
        <taxon>Eukaryota</taxon>
        <taxon>Fungi</taxon>
        <taxon>Fungi incertae sedis</taxon>
        <taxon>Mucoromycota</taxon>
        <taxon>Mucoromycotina</taxon>
        <taxon>Mucoromycetes</taxon>
        <taxon>Mucorales</taxon>
        <taxon>Mucorineae</taxon>
        <taxon>Mucoraceae</taxon>
        <taxon>Mucor</taxon>
    </lineage>
</organism>
<evidence type="ECO:0000256" key="4">
    <source>
        <dbReference type="ARBA" id="ARBA00022777"/>
    </source>
</evidence>
<feature type="compositionally biased region" description="Basic and acidic residues" evidence="6">
    <location>
        <begin position="242"/>
        <end position="255"/>
    </location>
</feature>
<evidence type="ECO:0000256" key="2">
    <source>
        <dbReference type="ARBA" id="ARBA00012169"/>
    </source>
</evidence>
<proteinExistence type="inferred from homology"/>
<dbReference type="InterPro" id="IPR001263">
    <property type="entry name" value="PI3K_accessory_dom"/>
</dbReference>
<dbReference type="SUPFAM" id="SSF48371">
    <property type="entry name" value="ARM repeat"/>
    <property type="match status" value="1"/>
</dbReference>
<dbReference type="SMART" id="SM00146">
    <property type="entry name" value="PI3Kc"/>
    <property type="match status" value="1"/>
</dbReference>
<dbReference type="CDD" id="cd12647">
    <property type="entry name" value="RRM_UHM_SPF45"/>
    <property type="match status" value="1"/>
</dbReference>
<dbReference type="InterPro" id="IPR034653">
    <property type="entry name" value="SPF45_RRM"/>
</dbReference>
<evidence type="ECO:0000256" key="6">
    <source>
        <dbReference type="SAM" id="MobiDB-lite"/>
    </source>
</evidence>
<dbReference type="InterPro" id="IPR042236">
    <property type="entry name" value="PI3K_accessory_sf"/>
</dbReference>
<feature type="region of interest" description="Disordered" evidence="6">
    <location>
        <begin position="168"/>
        <end position="255"/>
    </location>
</feature>
<dbReference type="Pfam" id="PF19274">
    <property type="entry name" value="PI4K_N"/>
    <property type="match status" value="1"/>
</dbReference>
<dbReference type="PANTHER" id="PTHR10048">
    <property type="entry name" value="PHOSPHATIDYLINOSITOL KINASE"/>
    <property type="match status" value="1"/>
</dbReference>
<dbReference type="InterPro" id="IPR018936">
    <property type="entry name" value="PI3/4_kinase_CS"/>
</dbReference>
<dbReference type="PROSITE" id="PS51545">
    <property type="entry name" value="PIK_HELICAL"/>
    <property type="match status" value="1"/>
</dbReference>
<evidence type="ECO:0000259" key="9">
    <source>
        <dbReference type="PROSITE" id="PS51545"/>
    </source>
</evidence>
<feature type="region of interest" description="Disordered" evidence="6">
    <location>
        <begin position="1"/>
        <end position="147"/>
    </location>
</feature>
<keyword evidence="5" id="KW-0694">RNA-binding</keyword>
<evidence type="ECO:0000256" key="1">
    <source>
        <dbReference type="ARBA" id="ARBA00006209"/>
    </source>
</evidence>
<dbReference type="InterPro" id="IPR000504">
    <property type="entry name" value="RRM_dom"/>
</dbReference>
<feature type="compositionally biased region" description="Basic and acidic residues" evidence="6">
    <location>
        <begin position="199"/>
        <end position="233"/>
    </location>
</feature>
<dbReference type="InterPro" id="IPR036940">
    <property type="entry name" value="PI3/4_kinase_cat_sf"/>
</dbReference>
<evidence type="ECO:0000256" key="3">
    <source>
        <dbReference type="ARBA" id="ARBA00022679"/>
    </source>
</evidence>
<dbReference type="EMBL" id="BAABUK010000032">
    <property type="protein sequence ID" value="GAA5816489.1"/>
    <property type="molecule type" value="Genomic_DNA"/>
</dbReference>
<dbReference type="Pfam" id="PF00076">
    <property type="entry name" value="RRM_1"/>
    <property type="match status" value="1"/>
</dbReference>
<evidence type="ECO:0000259" key="8">
    <source>
        <dbReference type="PROSITE" id="PS50290"/>
    </source>
</evidence>
<dbReference type="SUPFAM" id="SSF54928">
    <property type="entry name" value="RNA-binding domain, RBD"/>
    <property type="match status" value="1"/>
</dbReference>